<sequence>MDEHRSVAQKLLTGGGERSSAFVADEKRSAQLLLEVADSCAYGRLGDIQALRGSDETPCRNDLDKSAGELNIHGGDSIKIAFKCQSISFAR</sequence>
<organism evidence="1 2">
    <name type="scientific">Mesorhizobium delmotii</name>
    <dbReference type="NCBI Taxonomy" id="1631247"/>
    <lineage>
        <taxon>Bacteria</taxon>
        <taxon>Pseudomonadati</taxon>
        <taxon>Pseudomonadota</taxon>
        <taxon>Alphaproteobacteria</taxon>
        <taxon>Hyphomicrobiales</taxon>
        <taxon>Phyllobacteriaceae</taxon>
        <taxon>Mesorhizobium</taxon>
    </lineage>
</organism>
<proteinExistence type="predicted"/>
<protein>
    <submittedName>
        <fullName evidence="1">Uncharacterized protein</fullName>
    </submittedName>
</protein>
<dbReference type="Proteomes" id="UP000245698">
    <property type="component" value="Unassembled WGS sequence"/>
</dbReference>
<gene>
    <name evidence="1" type="ORF">BQ8482_480138</name>
</gene>
<evidence type="ECO:0000313" key="2">
    <source>
        <dbReference type="Proteomes" id="UP000245698"/>
    </source>
</evidence>
<accession>A0A2P9AU55</accession>
<keyword evidence="2" id="KW-1185">Reference proteome</keyword>
<name>A0A2P9AU55_9HYPH</name>
<reference evidence="2" key="1">
    <citation type="submission" date="2016-12" db="EMBL/GenBank/DDBJ databases">
        <authorList>
            <person name="Brunel B."/>
        </authorList>
    </citation>
    <scope>NUCLEOTIDE SEQUENCE [LARGE SCALE GENOMIC DNA]</scope>
</reference>
<evidence type="ECO:0000313" key="1">
    <source>
        <dbReference type="EMBL" id="SJM34655.1"/>
    </source>
</evidence>
<dbReference type="AlphaFoldDB" id="A0A2P9AU55"/>
<dbReference type="EMBL" id="FUIG01000057">
    <property type="protein sequence ID" value="SJM34655.1"/>
    <property type="molecule type" value="Genomic_DNA"/>
</dbReference>
<dbReference type="AntiFam" id="ANF00169">
    <property type="entry name" value="Shadow ORF (opposite dgdR)"/>
</dbReference>